<evidence type="ECO:0000313" key="2">
    <source>
        <dbReference type="Proteomes" id="UP001164250"/>
    </source>
</evidence>
<comment type="caution">
    <text evidence="1">The sequence shown here is derived from an EMBL/GenBank/DDBJ whole genome shotgun (WGS) entry which is preliminary data.</text>
</comment>
<accession>A0ACC1A466</accession>
<sequence length="569" mass="62527">MNTEKNGWGEDLEVEMREIIGVLKTKDTEDYMRLGNLALKINKILAISGPLLTGIAAVGSAFVGSPHGSWADVITVAAGALATTVNTLEHGGQVGMVLEMYRNCTGFFTLLEESVETTVNESDVEKRENGEMFEQKIGSTAGKKHFSTEKYCQEIKINAAISFPKLPRIRFSPLKKPSRDLVEELKVRDNGYTNSVLVEKFVPSTKFQEENNVDDSTNSMVTAQLYAVLEAVADRVEMHYNIGQQRDNWNTLLLNSINMITLTAATMAGVAATGGAGVSLLALKLSSTLLFSAATGMMVIVNKIQPSQLAEEQRNATRLFKQLQSEIQTVFALRLPNKEDVKDAMEKVLALDQAYPLPLLGKMIEKFPKTFEPAVWWPSNHSQADNKNAYKREQSGSKIEKNGWSEDLEEEMKEIIEVLKRKDTEDYMRLGNLALKINKILAISGPFLTGIAAVGSAFVGSPHGSWAAVVAVAAGALATTVNTLEHGGQVGMVLEMYRYCAGSFTLLEESIETTLNESEVEKRVNGEMFVQNVALKLGRSISQLRDLAENSIYSRSNGAEIDEFASKLF</sequence>
<organism evidence="1 2">
    <name type="scientific">Pistacia atlantica</name>
    <dbReference type="NCBI Taxonomy" id="434234"/>
    <lineage>
        <taxon>Eukaryota</taxon>
        <taxon>Viridiplantae</taxon>
        <taxon>Streptophyta</taxon>
        <taxon>Embryophyta</taxon>
        <taxon>Tracheophyta</taxon>
        <taxon>Spermatophyta</taxon>
        <taxon>Magnoliopsida</taxon>
        <taxon>eudicotyledons</taxon>
        <taxon>Gunneridae</taxon>
        <taxon>Pentapetalae</taxon>
        <taxon>rosids</taxon>
        <taxon>malvids</taxon>
        <taxon>Sapindales</taxon>
        <taxon>Anacardiaceae</taxon>
        <taxon>Pistacia</taxon>
    </lineage>
</organism>
<evidence type="ECO:0000313" key="1">
    <source>
        <dbReference type="EMBL" id="KAJ0081014.1"/>
    </source>
</evidence>
<protein>
    <submittedName>
        <fullName evidence="1">Uncharacterized protein</fullName>
    </submittedName>
</protein>
<keyword evidence="2" id="KW-1185">Reference proteome</keyword>
<proteinExistence type="predicted"/>
<dbReference type="EMBL" id="CM047908">
    <property type="protein sequence ID" value="KAJ0081014.1"/>
    <property type="molecule type" value="Genomic_DNA"/>
</dbReference>
<name>A0ACC1A466_9ROSI</name>
<dbReference type="Proteomes" id="UP001164250">
    <property type="component" value="Chromosome 12"/>
</dbReference>
<reference evidence="2" key="1">
    <citation type="journal article" date="2023" name="G3 (Bethesda)">
        <title>Genome assembly and association tests identify interacting loci associated with vigor, precocity, and sex in interspecific pistachio rootstocks.</title>
        <authorList>
            <person name="Palmer W."/>
            <person name="Jacygrad E."/>
            <person name="Sagayaradj S."/>
            <person name="Cavanaugh K."/>
            <person name="Han R."/>
            <person name="Bertier L."/>
            <person name="Beede B."/>
            <person name="Kafkas S."/>
            <person name="Golino D."/>
            <person name="Preece J."/>
            <person name="Michelmore R."/>
        </authorList>
    </citation>
    <scope>NUCLEOTIDE SEQUENCE [LARGE SCALE GENOMIC DNA]</scope>
</reference>
<gene>
    <name evidence="1" type="ORF">Patl1_09989</name>
</gene>